<evidence type="ECO:0000313" key="2">
    <source>
        <dbReference type="EMBL" id="JAS62633.1"/>
    </source>
</evidence>
<dbReference type="AlphaFoldDB" id="A0A1B6GK15"/>
<name>A0A1B6GK15_9HEMI</name>
<reference evidence="2" key="1">
    <citation type="submission" date="2015-11" db="EMBL/GenBank/DDBJ databases">
        <title>De novo transcriptome assembly of four potential Pierce s Disease insect vectors from Arizona vineyards.</title>
        <authorList>
            <person name="Tassone E.E."/>
        </authorList>
    </citation>
    <scope>NUCLEOTIDE SEQUENCE</scope>
</reference>
<proteinExistence type="predicted"/>
<feature type="non-terminal residue" evidence="2">
    <location>
        <position position="120"/>
    </location>
</feature>
<evidence type="ECO:0000256" key="1">
    <source>
        <dbReference type="SAM" id="MobiDB-lite"/>
    </source>
</evidence>
<feature type="non-terminal residue" evidence="2">
    <location>
        <position position="1"/>
    </location>
</feature>
<sequence length="120" mass="13822">YVVIDRSESDALSVESFIGLFQNGNAPVPVNPVQHQPEIVSSSDEESTDNEENEFIERYGDDYFEQDESSVDKTFELCFVANNEETLKKLYDLMNQYQRLYQPENDWGDSSTTEESLSED</sequence>
<feature type="region of interest" description="Disordered" evidence="1">
    <location>
        <begin position="101"/>
        <end position="120"/>
    </location>
</feature>
<dbReference type="EMBL" id="GECZ01007136">
    <property type="protein sequence ID" value="JAS62633.1"/>
    <property type="molecule type" value="Transcribed_RNA"/>
</dbReference>
<protein>
    <submittedName>
        <fullName evidence="2">Uncharacterized protein</fullName>
    </submittedName>
</protein>
<organism evidence="2">
    <name type="scientific">Cuerna arida</name>
    <dbReference type="NCBI Taxonomy" id="1464854"/>
    <lineage>
        <taxon>Eukaryota</taxon>
        <taxon>Metazoa</taxon>
        <taxon>Ecdysozoa</taxon>
        <taxon>Arthropoda</taxon>
        <taxon>Hexapoda</taxon>
        <taxon>Insecta</taxon>
        <taxon>Pterygota</taxon>
        <taxon>Neoptera</taxon>
        <taxon>Paraneoptera</taxon>
        <taxon>Hemiptera</taxon>
        <taxon>Auchenorrhyncha</taxon>
        <taxon>Membracoidea</taxon>
        <taxon>Cicadellidae</taxon>
        <taxon>Cicadellinae</taxon>
        <taxon>Proconiini</taxon>
        <taxon>Cuerna</taxon>
    </lineage>
</organism>
<feature type="compositionally biased region" description="Acidic residues" evidence="1">
    <location>
        <begin position="43"/>
        <end position="52"/>
    </location>
</feature>
<feature type="region of interest" description="Disordered" evidence="1">
    <location>
        <begin position="29"/>
        <end position="52"/>
    </location>
</feature>
<gene>
    <name evidence="2" type="ORF">g.47921</name>
</gene>
<feature type="compositionally biased region" description="Low complexity" evidence="1">
    <location>
        <begin position="110"/>
        <end position="120"/>
    </location>
</feature>
<accession>A0A1B6GK15</accession>